<dbReference type="GO" id="GO:0004519">
    <property type="term" value="F:endonuclease activity"/>
    <property type="evidence" value="ECO:0007669"/>
    <property type="project" value="UniProtKB-KW"/>
</dbReference>
<dbReference type="AlphaFoldDB" id="W9RHA1"/>
<keyword evidence="6" id="KW-0255">Endonuclease</keyword>
<keyword evidence="5" id="KW-0547">Nucleotide-binding</keyword>
<dbReference type="SUPFAM" id="SSF55874">
    <property type="entry name" value="ATPase domain of HSP90 chaperone/DNA topoisomerase II/histidine kinase"/>
    <property type="match status" value="1"/>
</dbReference>
<evidence type="ECO:0000256" key="5">
    <source>
        <dbReference type="ARBA" id="ARBA00022741"/>
    </source>
</evidence>
<dbReference type="EMBL" id="KE344216">
    <property type="protein sequence ID" value="EXB54890.1"/>
    <property type="molecule type" value="Genomic_DNA"/>
</dbReference>
<dbReference type="InterPro" id="IPR036890">
    <property type="entry name" value="HATPase_C_sf"/>
</dbReference>
<dbReference type="FunFam" id="3.30.565.10:FF:000075">
    <property type="entry name" value="MORC family CW-type zinc finger protein 4"/>
    <property type="match status" value="1"/>
</dbReference>
<keyword evidence="14" id="KW-0234">DNA repair</keyword>
<dbReference type="GO" id="GO:0006325">
    <property type="term" value="P:chromatin organization"/>
    <property type="evidence" value="ECO:0007669"/>
    <property type="project" value="UniProtKB-KW"/>
</dbReference>
<evidence type="ECO:0000259" key="18">
    <source>
        <dbReference type="Pfam" id="PF17942"/>
    </source>
</evidence>
<evidence type="ECO:0000256" key="12">
    <source>
        <dbReference type="ARBA" id="ARBA00023054"/>
    </source>
</evidence>
<evidence type="ECO:0000256" key="6">
    <source>
        <dbReference type="ARBA" id="ARBA00022759"/>
    </source>
</evidence>
<evidence type="ECO:0000256" key="3">
    <source>
        <dbReference type="ARBA" id="ARBA00007845"/>
    </source>
</evidence>
<dbReference type="PANTHER" id="PTHR23336:SF58">
    <property type="entry name" value="PROTEIN MICRORCHIDIA 4"/>
    <property type="match status" value="1"/>
</dbReference>
<evidence type="ECO:0000256" key="17">
    <source>
        <dbReference type="SAM" id="MobiDB-lite"/>
    </source>
</evidence>
<evidence type="ECO:0000313" key="19">
    <source>
        <dbReference type="EMBL" id="EXB54890.1"/>
    </source>
</evidence>
<keyword evidence="10" id="KW-0156">Chromatin regulator</keyword>
<dbReference type="GO" id="GO:0005634">
    <property type="term" value="C:nucleus"/>
    <property type="evidence" value="ECO:0007669"/>
    <property type="project" value="UniProtKB-SubCell"/>
</dbReference>
<keyword evidence="8" id="KW-0378">Hydrolase</keyword>
<dbReference type="Proteomes" id="UP000030645">
    <property type="component" value="Unassembled WGS sequence"/>
</dbReference>
<dbReference type="PANTHER" id="PTHR23336">
    <property type="entry name" value="ZINC FINGER CW-TYPE COILED-COIL DOMAIN PROTEIN 3"/>
    <property type="match status" value="1"/>
</dbReference>
<evidence type="ECO:0000313" key="20">
    <source>
        <dbReference type="Proteomes" id="UP000030645"/>
    </source>
</evidence>
<keyword evidence="11" id="KW-0694">RNA-binding</keyword>
<dbReference type="GO" id="GO:0031047">
    <property type="term" value="P:regulatory ncRNA-mediated gene silencing"/>
    <property type="evidence" value="ECO:0007669"/>
    <property type="project" value="UniProtKB-KW"/>
</dbReference>
<protein>
    <recommendedName>
        <fullName evidence="18">Morc S5 domain-containing protein</fullName>
    </recommendedName>
</protein>
<feature type="region of interest" description="Disordered" evidence="17">
    <location>
        <begin position="541"/>
        <end position="670"/>
    </location>
</feature>
<evidence type="ECO:0000256" key="1">
    <source>
        <dbReference type="ARBA" id="ARBA00001936"/>
    </source>
</evidence>
<feature type="compositionally biased region" description="Polar residues" evidence="17">
    <location>
        <begin position="584"/>
        <end position="600"/>
    </location>
</feature>
<feature type="domain" description="Morc S5" evidence="18">
    <location>
        <begin position="383"/>
        <end position="527"/>
    </location>
</feature>
<organism evidence="19 20">
    <name type="scientific">Morus notabilis</name>
    <dbReference type="NCBI Taxonomy" id="981085"/>
    <lineage>
        <taxon>Eukaryota</taxon>
        <taxon>Viridiplantae</taxon>
        <taxon>Streptophyta</taxon>
        <taxon>Embryophyta</taxon>
        <taxon>Tracheophyta</taxon>
        <taxon>Spermatophyta</taxon>
        <taxon>Magnoliopsida</taxon>
        <taxon>eudicotyledons</taxon>
        <taxon>Gunneridae</taxon>
        <taxon>Pentapetalae</taxon>
        <taxon>rosids</taxon>
        <taxon>fabids</taxon>
        <taxon>Rosales</taxon>
        <taxon>Moraceae</taxon>
        <taxon>Moreae</taxon>
        <taxon>Morus</taxon>
    </lineage>
</organism>
<dbReference type="GO" id="GO:0005524">
    <property type="term" value="F:ATP binding"/>
    <property type="evidence" value="ECO:0007669"/>
    <property type="project" value="UniProtKB-KW"/>
</dbReference>
<dbReference type="Pfam" id="PF17942">
    <property type="entry name" value="Morc6_S5"/>
    <property type="match status" value="1"/>
</dbReference>
<feature type="compositionally biased region" description="Polar residues" evidence="17">
    <location>
        <begin position="654"/>
        <end position="670"/>
    </location>
</feature>
<dbReference type="eggNOG" id="KOG1845">
    <property type="taxonomic scope" value="Eukaryota"/>
</dbReference>
<sequence>MAARVKTEVVDPPLGDGVSKPPLHPPPVIDLDSSSSSDESDPEPDPEPDPDSDDGGGAGGNGAAEKMRVEGLEVGLPIEFADPLRPLAVAEPRESDLKVASSSLQGCKQFWKAGDYLGAPCGDWDSSSGGMDHVRVHPKFLHSNATSHKWSLGAFAELLDNALDEVCYGATFVNIDMIVNKKDGSNMLLIEDNGGGMDPDKMRHCMSLGYSVKSKIANTIGQYGNGFKTSTMRLGADVIVFSRCRGKEGKRPTQSIGLLSYTFLRSTGKEDIVVPMLDYESEGGRWRKMIRSSLGDWNKNVETILQWSPFSTEADLLHQFSVMNDHGTRIIIYNLWEDDQRYSELDFGADQHDIQIRGVNRDEKNIQMAKKFPNSRHFLTYRHSLRSYASILYLRLPPGFRIILRGKDVEHHNIVNDMMYSEKVTYRPQHGADGIPKDTNMMAVVTIGFVKDAKHHIDVQGFNVYHKNRLIKPFWRLWNAAGSDGRGVIGVLEANFVEPAHDKQGFERTTALARLEARLIQMQKTYWRDKCHVIGYAPRRNEKVSSGNKETSPDYLSETPASKGKGARTSNRKETPISDKTHSHNQTHQRQASKGASTVNGYGKHVSSGDDDDVGNTPISGKRKRISKSSFSPADYISDESDDEMHNSVPKKQANCSNSKKTPGTGHVSSSLELRALERLREENYELKERLKKSEGTILADLRRELQDEKGKCNSLETELKQAHHKIEELNKEQDNLIDLFAEERDRRDDEERNLRKKLQDASHTIEELRDKVRLLEKAKLPNRKAVR</sequence>
<keyword evidence="12 16" id="KW-0175">Coiled coil</keyword>
<dbReference type="InterPro" id="IPR045261">
    <property type="entry name" value="MORC_ATPase"/>
</dbReference>
<evidence type="ECO:0000256" key="7">
    <source>
        <dbReference type="ARBA" id="ARBA00022763"/>
    </source>
</evidence>
<dbReference type="InterPro" id="IPR041006">
    <property type="entry name" value="Morc_S5"/>
</dbReference>
<gene>
    <name evidence="19" type="ORF">L484_008818</name>
</gene>
<comment type="subcellular location">
    <subcellularLocation>
        <location evidence="2">Nucleus</location>
    </subcellularLocation>
</comment>
<proteinExistence type="inferred from homology"/>
<evidence type="ECO:0000256" key="14">
    <source>
        <dbReference type="ARBA" id="ARBA00023204"/>
    </source>
</evidence>
<dbReference type="GO" id="GO:0016887">
    <property type="term" value="F:ATP hydrolysis activity"/>
    <property type="evidence" value="ECO:0007669"/>
    <property type="project" value="InterPro"/>
</dbReference>
<evidence type="ECO:0000256" key="15">
    <source>
        <dbReference type="ARBA" id="ARBA00023242"/>
    </source>
</evidence>
<evidence type="ECO:0000256" key="4">
    <source>
        <dbReference type="ARBA" id="ARBA00022722"/>
    </source>
</evidence>
<keyword evidence="15" id="KW-0539">Nucleus</keyword>
<keyword evidence="7" id="KW-0227">DNA damage</keyword>
<evidence type="ECO:0000256" key="8">
    <source>
        <dbReference type="ARBA" id="ARBA00022801"/>
    </source>
</evidence>
<comment type="cofactor">
    <cofactor evidence="1">
        <name>Mn(2+)</name>
        <dbReference type="ChEBI" id="CHEBI:29035"/>
    </cofactor>
</comment>
<feature type="coiled-coil region" evidence="16">
    <location>
        <begin position="674"/>
        <end position="779"/>
    </location>
</feature>
<evidence type="ECO:0000256" key="10">
    <source>
        <dbReference type="ARBA" id="ARBA00022853"/>
    </source>
</evidence>
<accession>W9RHA1</accession>
<keyword evidence="20" id="KW-1185">Reference proteome</keyword>
<feature type="region of interest" description="Disordered" evidence="17">
    <location>
        <begin position="1"/>
        <end position="63"/>
    </location>
</feature>
<evidence type="ECO:0000256" key="9">
    <source>
        <dbReference type="ARBA" id="ARBA00022840"/>
    </source>
</evidence>
<dbReference type="GO" id="GO:0006281">
    <property type="term" value="P:DNA repair"/>
    <property type="evidence" value="ECO:0007669"/>
    <property type="project" value="UniProtKB-KW"/>
</dbReference>
<reference evidence="20" key="1">
    <citation type="submission" date="2013-01" db="EMBL/GenBank/DDBJ databases">
        <title>Draft Genome Sequence of a Mulberry Tree, Morus notabilis C.K. Schneid.</title>
        <authorList>
            <person name="He N."/>
            <person name="Zhao S."/>
        </authorList>
    </citation>
    <scope>NUCLEOTIDE SEQUENCE</scope>
</reference>
<dbReference type="Gene3D" id="3.30.565.10">
    <property type="entry name" value="Histidine kinase-like ATPase, C-terminal domain"/>
    <property type="match status" value="1"/>
</dbReference>
<dbReference type="OrthoDB" id="757982at2759"/>
<dbReference type="GO" id="GO:0003723">
    <property type="term" value="F:RNA binding"/>
    <property type="evidence" value="ECO:0007669"/>
    <property type="project" value="UniProtKB-KW"/>
</dbReference>
<name>W9RHA1_9ROSA</name>
<dbReference type="KEGG" id="mnt:21392170"/>
<feature type="compositionally biased region" description="Basic and acidic residues" evidence="17">
    <location>
        <begin position="571"/>
        <end position="582"/>
    </location>
</feature>
<keyword evidence="9" id="KW-0067">ATP-binding</keyword>
<evidence type="ECO:0000256" key="16">
    <source>
        <dbReference type="SAM" id="Coils"/>
    </source>
</evidence>
<evidence type="ECO:0000256" key="11">
    <source>
        <dbReference type="ARBA" id="ARBA00022884"/>
    </source>
</evidence>
<dbReference type="Pfam" id="PF13589">
    <property type="entry name" value="HATPase_c_3"/>
    <property type="match status" value="1"/>
</dbReference>
<dbReference type="GO" id="GO:0031349">
    <property type="term" value="P:positive regulation of defense response"/>
    <property type="evidence" value="ECO:0007669"/>
    <property type="project" value="UniProtKB-ARBA"/>
</dbReference>
<feature type="compositionally biased region" description="Acidic residues" evidence="17">
    <location>
        <begin position="38"/>
        <end position="54"/>
    </location>
</feature>
<comment type="similarity">
    <text evidence="3">Belongs to the MORC ATPase protein family.</text>
</comment>
<evidence type="ECO:0000256" key="13">
    <source>
        <dbReference type="ARBA" id="ARBA00023158"/>
    </source>
</evidence>
<evidence type="ECO:0000256" key="2">
    <source>
        <dbReference type="ARBA" id="ARBA00004123"/>
    </source>
</evidence>
<keyword evidence="4" id="KW-0540">Nuclease</keyword>
<keyword evidence="13" id="KW-0943">RNA-mediated gene silencing</keyword>